<name>A0A2U9IBR1_9CREN</name>
<protein>
    <submittedName>
        <fullName evidence="3">Phosphoglycerate mutase</fullName>
    </submittedName>
</protein>
<dbReference type="InterPro" id="IPR029033">
    <property type="entry name" value="His_PPase_superfam"/>
</dbReference>
<dbReference type="GO" id="GO:0005737">
    <property type="term" value="C:cytoplasm"/>
    <property type="evidence" value="ECO:0007669"/>
    <property type="project" value="TreeGrafter"/>
</dbReference>
<dbReference type="PIRSF" id="PIRSF000709">
    <property type="entry name" value="6PFK_2-Ptase"/>
    <property type="match status" value="1"/>
</dbReference>
<dbReference type="InterPro" id="IPR013078">
    <property type="entry name" value="His_Pase_superF_clade-1"/>
</dbReference>
<dbReference type="NCBIfam" id="NF038349">
    <property type="entry name" value="dPGM_arch"/>
    <property type="match status" value="1"/>
</dbReference>
<evidence type="ECO:0000313" key="4">
    <source>
        <dbReference type="Proteomes" id="UP000248044"/>
    </source>
</evidence>
<dbReference type="PANTHER" id="PTHR48100">
    <property type="entry name" value="BROAD-SPECIFICITY PHOSPHATASE YOR283W-RELATED"/>
    <property type="match status" value="1"/>
</dbReference>
<sequence>MVLLLFIRHGQSESNVNKILSHDINGYPLTNEGKLQAKKTADELKKIRISKIFTSPVLRAYQTASIIGNELGIIPIIDDRLRERGLGELNNKKFDPNDHWKLKLTKGQIEVKGLESWDSMKKRLSEFVYSLADNDCAIVVVSHYDPIRALIGYILDLDDLSAYGISLPNASITTVEFEKDKNMFKIHSIGSPIISQSLLSKLNRYIITINT</sequence>
<evidence type="ECO:0000313" key="3">
    <source>
        <dbReference type="EMBL" id="AWR93449.1"/>
    </source>
</evidence>
<dbReference type="PANTHER" id="PTHR48100:SF1">
    <property type="entry name" value="HISTIDINE PHOSPHATASE FAMILY PROTEIN-RELATED"/>
    <property type="match status" value="1"/>
</dbReference>
<dbReference type="EMBL" id="CP029289">
    <property type="protein sequence ID" value="AWR93449.1"/>
    <property type="molecule type" value="Genomic_DNA"/>
</dbReference>
<dbReference type="CDD" id="cd07067">
    <property type="entry name" value="HP_PGM_like"/>
    <property type="match status" value="1"/>
</dbReference>
<organism evidence="3 4">
    <name type="scientific">Acidianus brierleyi</name>
    <dbReference type="NCBI Taxonomy" id="41673"/>
    <lineage>
        <taxon>Archaea</taxon>
        <taxon>Thermoproteota</taxon>
        <taxon>Thermoprotei</taxon>
        <taxon>Sulfolobales</taxon>
        <taxon>Sulfolobaceae</taxon>
        <taxon>Acidianus</taxon>
    </lineage>
</organism>
<feature type="active site" description="Proton donor/acceptor" evidence="1">
    <location>
        <position position="83"/>
    </location>
</feature>
<gene>
    <name evidence="3" type="ORF">DFR85_01320</name>
</gene>
<dbReference type="KEGG" id="abri:DFR85_01320"/>
<dbReference type="AlphaFoldDB" id="A0A2U9IBR1"/>
<dbReference type="Proteomes" id="UP000248044">
    <property type="component" value="Chromosome"/>
</dbReference>
<feature type="binding site" evidence="2">
    <location>
        <position position="59"/>
    </location>
    <ligand>
        <name>substrate</name>
    </ligand>
</feature>
<evidence type="ECO:0000256" key="2">
    <source>
        <dbReference type="PIRSR" id="PIRSR613078-2"/>
    </source>
</evidence>
<feature type="binding site" evidence="2">
    <location>
        <begin position="8"/>
        <end position="15"/>
    </location>
    <ligand>
        <name>substrate</name>
    </ligand>
</feature>
<dbReference type="GO" id="GO:0016791">
    <property type="term" value="F:phosphatase activity"/>
    <property type="evidence" value="ECO:0007669"/>
    <property type="project" value="TreeGrafter"/>
</dbReference>
<dbReference type="Pfam" id="PF00300">
    <property type="entry name" value="His_Phos_1"/>
    <property type="match status" value="1"/>
</dbReference>
<accession>A0A2U9IBR1</accession>
<evidence type="ECO:0000256" key="1">
    <source>
        <dbReference type="PIRSR" id="PIRSR613078-1"/>
    </source>
</evidence>
<proteinExistence type="predicted"/>
<dbReference type="SMART" id="SM00855">
    <property type="entry name" value="PGAM"/>
    <property type="match status" value="1"/>
</dbReference>
<dbReference type="OrthoDB" id="304253at2157"/>
<dbReference type="GeneID" id="36830754"/>
<dbReference type="Gene3D" id="3.40.50.1240">
    <property type="entry name" value="Phosphoglycerate mutase-like"/>
    <property type="match status" value="1"/>
</dbReference>
<dbReference type="InterPro" id="IPR050275">
    <property type="entry name" value="PGM_Phosphatase"/>
</dbReference>
<reference evidence="3 4" key="1">
    <citation type="submission" date="2018-05" db="EMBL/GenBank/DDBJ databases">
        <title>Complete Genome Sequences of Extremely Thermoacidophilic, Metal-Mobilizing Type-Strain Members of the Archaeal Family Sulfolobaceae: Acidianus brierleyi DSM-1651T, Acidianus sulfidivorans DSM-18786T, Metallosphaera hakonensis DSM-7519T, and Metallosphaera prunae DSM-10039T.</title>
        <authorList>
            <person name="Counts J.A."/>
            <person name="Kelly R.M."/>
        </authorList>
    </citation>
    <scope>NUCLEOTIDE SEQUENCE [LARGE SCALE GENOMIC DNA]</scope>
    <source>
        <strain evidence="3 4">DSM 1651</strain>
    </source>
</reference>
<dbReference type="InterPro" id="IPR054929">
    <property type="entry name" value="dPGM_arch"/>
</dbReference>
<dbReference type="SUPFAM" id="SSF53254">
    <property type="entry name" value="Phosphoglycerate mutase-like"/>
    <property type="match status" value="1"/>
</dbReference>
<dbReference type="RefSeq" id="WP_110269333.1">
    <property type="nucleotide sequence ID" value="NZ_CP029289.2"/>
</dbReference>
<keyword evidence="4" id="KW-1185">Reference proteome</keyword>
<feature type="active site" description="Tele-phosphohistidine intermediate" evidence="1">
    <location>
        <position position="9"/>
    </location>
</feature>